<evidence type="ECO:0000313" key="2">
    <source>
        <dbReference type="EMBL" id="BAP76012.1"/>
    </source>
</evidence>
<reference evidence="2" key="1">
    <citation type="journal article" date="2014" name="BMC Infect. Dis.">
        <title>Serological and molecular detection of Toscana and other Phleboviruses in patients and sandflies in Tunisia.</title>
        <authorList>
            <person name="Fezaa O."/>
            <person name="M'ghirbi Y."/>
            <person name="Savellini G.G."/>
            <person name="Ammari L."/>
            <person name="Hogga N."/>
            <person name="Triki H."/>
            <person name="Cusi M.G."/>
            <person name="Bouattour A."/>
        </authorList>
    </citation>
    <scope>NUCLEOTIDE SEQUENCE</scope>
    <source>
        <strain evidence="2">182</strain>
    </source>
</reference>
<organism evidence="2">
    <name type="scientific">Toscana virus</name>
    <name type="common">Tos</name>
    <dbReference type="NCBI Taxonomy" id="11590"/>
    <lineage>
        <taxon>Viruses</taxon>
        <taxon>Riboviria</taxon>
        <taxon>Orthornavirae</taxon>
        <taxon>Negarnaviricota</taxon>
        <taxon>Polyploviricotina</taxon>
        <taxon>Bunyaviricetes</taxon>
        <taxon>Hareavirales</taxon>
        <taxon>Phenuiviridae</taxon>
        <taxon>Phlebovirus</taxon>
        <taxon>Phlebovirus toscanaense</taxon>
    </lineage>
</organism>
<dbReference type="EMBL" id="AB904903">
    <property type="protein sequence ID" value="BAP76012.1"/>
    <property type="molecule type" value="Viral_cRNA"/>
</dbReference>
<accession>A0A097ZMT3</accession>
<protein>
    <submittedName>
        <fullName evidence="2">RNA-dependent RNA polymerase</fullName>
    </submittedName>
</protein>
<sequence length="32" mass="3351">KKWALRSGATSIPSSQAIQHNAADISHPLPAP</sequence>
<organismHost>
    <name type="scientific">Phlebotomus perniciosus</name>
    <name type="common">Phlebotomine sand fly</name>
    <dbReference type="NCBI Taxonomy" id="13204"/>
</organismHost>
<feature type="non-terminal residue" evidence="2">
    <location>
        <position position="1"/>
    </location>
</feature>
<name>A0A097ZMT3_TOSV</name>
<evidence type="ECO:0000256" key="1">
    <source>
        <dbReference type="SAM" id="MobiDB-lite"/>
    </source>
</evidence>
<keyword evidence="2" id="KW-0548">Nucleotidyltransferase</keyword>
<proteinExistence type="predicted"/>
<keyword evidence="2" id="KW-0696">RNA-directed RNA polymerase</keyword>
<keyword evidence="2" id="KW-0808">Transferase</keyword>
<organismHost>
    <name type="scientific">Homo sapiens</name>
    <name type="common">Human</name>
    <dbReference type="NCBI Taxonomy" id="9606"/>
</organismHost>
<dbReference type="GO" id="GO:0003968">
    <property type="term" value="F:RNA-directed RNA polymerase activity"/>
    <property type="evidence" value="ECO:0007669"/>
    <property type="project" value="UniProtKB-KW"/>
</dbReference>
<feature type="compositionally biased region" description="Polar residues" evidence="1">
    <location>
        <begin position="8"/>
        <end position="19"/>
    </location>
</feature>
<feature type="region of interest" description="Disordered" evidence="1">
    <location>
        <begin position="1"/>
        <end position="32"/>
    </location>
</feature>
<feature type="non-terminal residue" evidence="2">
    <location>
        <position position="32"/>
    </location>
</feature>